<dbReference type="STRING" id="2070753.A0A3A2ZUG6"/>
<gene>
    <name evidence="1" type="ORF">PHISCL_02620</name>
</gene>
<dbReference type="AlphaFoldDB" id="A0A3A2ZUG6"/>
<dbReference type="InterPro" id="IPR053157">
    <property type="entry name" value="Sterol_Uptake_Regulator"/>
</dbReference>
<dbReference type="GO" id="GO:0001228">
    <property type="term" value="F:DNA-binding transcription activator activity, RNA polymerase II-specific"/>
    <property type="evidence" value="ECO:0007669"/>
    <property type="project" value="TreeGrafter"/>
</dbReference>
<evidence type="ECO:0000313" key="1">
    <source>
        <dbReference type="EMBL" id="RJE25027.1"/>
    </source>
</evidence>
<accession>A0A3A2ZUG6</accession>
<dbReference type="OrthoDB" id="416217at2759"/>
<comment type="caution">
    <text evidence="1">The sequence shown here is derived from an EMBL/GenBank/DDBJ whole genome shotgun (WGS) entry which is preliminary data.</text>
</comment>
<dbReference type="PANTHER" id="PTHR47784:SF5">
    <property type="entry name" value="STEROL UPTAKE CONTROL PROTEIN 2"/>
    <property type="match status" value="1"/>
</dbReference>
<name>A0A3A2ZUG6_9EURO</name>
<protein>
    <submittedName>
        <fullName evidence="1">GAL4</fullName>
    </submittedName>
</protein>
<dbReference type="Proteomes" id="UP000266188">
    <property type="component" value="Unassembled WGS sequence"/>
</dbReference>
<evidence type="ECO:0000313" key="2">
    <source>
        <dbReference type="Proteomes" id="UP000266188"/>
    </source>
</evidence>
<dbReference type="EMBL" id="MVGC01000060">
    <property type="protein sequence ID" value="RJE25027.1"/>
    <property type="molecule type" value="Genomic_DNA"/>
</dbReference>
<dbReference type="PANTHER" id="PTHR47784">
    <property type="entry name" value="STEROL UPTAKE CONTROL PROTEIN 2"/>
    <property type="match status" value="1"/>
</dbReference>
<organism evidence="1 2">
    <name type="scientific">Aspergillus sclerotialis</name>
    <dbReference type="NCBI Taxonomy" id="2070753"/>
    <lineage>
        <taxon>Eukaryota</taxon>
        <taxon>Fungi</taxon>
        <taxon>Dikarya</taxon>
        <taxon>Ascomycota</taxon>
        <taxon>Pezizomycotina</taxon>
        <taxon>Eurotiomycetes</taxon>
        <taxon>Eurotiomycetidae</taxon>
        <taxon>Eurotiales</taxon>
        <taxon>Aspergillaceae</taxon>
        <taxon>Aspergillus</taxon>
        <taxon>Aspergillus subgen. Polypaecilum</taxon>
    </lineage>
</organism>
<keyword evidence="2" id="KW-1185">Reference proteome</keyword>
<proteinExistence type="predicted"/>
<reference evidence="2" key="1">
    <citation type="submission" date="2017-02" db="EMBL/GenBank/DDBJ databases">
        <authorList>
            <person name="Tafer H."/>
            <person name="Lopandic K."/>
        </authorList>
    </citation>
    <scope>NUCLEOTIDE SEQUENCE [LARGE SCALE GENOMIC DNA]</scope>
    <source>
        <strain evidence="2">CBS 366.77</strain>
    </source>
</reference>
<sequence length="201" mass="23012">MICLVYFGQGPQPGEYLIFSDTGRSEFLALMCGVKSILHSKRAQIFTGVLRPKGEDRVEVVSQPLKLELSEHLARLDEIRQLVQVQEIDSERELYTPAIDSLSSIFEEVYKVRTLGKDGINLMHLVIAWIYRLRNPFICLVEAKNPAALIILAHWCISLKYMGTSWLMAGWDKHVLSGISMSLRGDYHQWIEWPVKVIHDS</sequence>